<organism evidence="2 3">
    <name type="scientific">Deinococcus ruber</name>
    <dbReference type="NCBI Taxonomy" id="1848197"/>
    <lineage>
        <taxon>Bacteria</taxon>
        <taxon>Thermotogati</taxon>
        <taxon>Deinococcota</taxon>
        <taxon>Deinococci</taxon>
        <taxon>Deinococcales</taxon>
        <taxon>Deinococcaceae</taxon>
        <taxon>Deinococcus</taxon>
    </lineage>
</organism>
<dbReference type="Proteomes" id="UP000603865">
    <property type="component" value="Unassembled WGS sequence"/>
</dbReference>
<reference evidence="2" key="2">
    <citation type="submission" date="2020-09" db="EMBL/GenBank/DDBJ databases">
        <authorList>
            <person name="Sun Q."/>
            <person name="Ohkuma M."/>
        </authorList>
    </citation>
    <scope>NUCLEOTIDE SEQUENCE</scope>
    <source>
        <strain evidence="2">JCM 31311</strain>
    </source>
</reference>
<name>A0A918C5Q7_9DEIO</name>
<dbReference type="InterPro" id="IPR010982">
    <property type="entry name" value="Lambda_DNA-bd_dom_sf"/>
</dbReference>
<dbReference type="CDD" id="cd00093">
    <property type="entry name" value="HTH_XRE"/>
    <property type="match status" value="1"/>
</dbReference>
<sequence length="179" mass="19923">MQAGHAIFAAKGAFQVNDMEQHDRQIGAQLRRLRVQMYGEMGSVGTVARDAGISIALLAAIERGERGLWELDEDEMTRLAQAYRLSPVQFVEQLGLDRDRPRVAVSEQPVLTVNLQRAIEEYGHRPRYAGLDTMRWIIYLSTLQFEEGIDPEPAVWAEIFLTLKQSGVVPGAAPGKSSS</sequence>
<dbReference type="EMBL" id="BMQL01000009">
    <property type="protein sequence ID" value="GGR08013.1"/>
    <property type="molecule type" value="Genomic_DNA"/>
</dbReference>
<dbReference type="SMART" id="SM00530">
    <property type="entry name" value="HTH_XRE"/>
    <property type="match status" value="1"/>
</dbReference>
<accession>A0A918C5Q7</accession>
<gene>
    <name evidence="2" type="ORF">GCM10008957_20950</name>
</gene>
<evidence type="ECO:0000313" key="2">
    <source>
        <dbReference type="EMBL" id="GGR08013.1"/>
    </source>
</evidence>
<reference evidence="2" key="1">
    <citation type="journal article" date="2014" name="Int. J. Syst. Evol. Microbiol.">
        <title>Complete genome sequence of Corynebacterium casei LMG S-19264T (=DSM 44701T), isolated from a smear-ripened cheese.</title>
        <authorList>
            <consortium name="US DOE Joint Genome Institute (JGI-PGF)"/>
            <person name="Walter F."/>
            <person name="Albersmeier A."/>
            <person name="Kalinowski J."/>
            <person name="Ruckert C."/>
        </authorList>
    </citation>
    <scope>NUCLEOTIDE SEQUENCE</scope>
    <source>
        <strain evidence="2">JCM 31311</strain>
    </source>
</reference>
<dbReference type="Gene3D" id="1.10.260.40">
    <property type="entry name" value="lambda repressor-like DNA-binding domains"/>
    <property type="match status" value="1"/>
</dbReference>
<evidence type="ECO:0000313" key="3">
    <source>
        <dbReference type="Proteomes" id="UP000603865"/>
    </source>
</evidence>
<feature type="domain" description="HTH cro/C1-type" evidence="1">
    <location>
        <begin position="29"/>
        <end position="90"/>
    </location>
</feature>
<evidence type="ECO:0000259" key="1">
    <source>
        <dbReference type="SMART" id="SM00530"/>
    </source>
</evidence>
<dbReference type="GO" id="GO:0003677">
    <property type="term" value="F:DNA binding"/>
    <property type="evidence" value="ECO:0007669"/>
    <property type="project" value="InterPro"/>
</dbReference>
<dbReference type="AlphaFoldDB" id="A0A918C5Q7"/>
<protein>
    <recommendedName>
        <fullName evidence="1">HTH cro/C1-type domain-containing protein</fullName>
    </recommendedName>
</protein>
<proteinExistence type="predicted"/>
<keyword evidence="3" id="KW-1185">Reference proteome</keyword>
<dbReference type="InterPro" id="IPR001387">
    <property type="entry name" value="Cro/C1-type_HTH"/>
</dbReference>
<comment type="caution">
    <text evidence="2">The sequence shown here is derived from an EMBL/GenBank/DDBJ whole genome shotgun (WGS) entry which is preliminary data.</text>
</comment>
<dbReference type="SUPFAM" id="SSF47413">
    <property type="entry name" value="lambda repressor-like DNA-binding domains"/>
    <property type="match status" value="1"/>
</dbReference>